<dbReference type="Proteomes" id="UP000017048">
    <property type="component" value="Unassembled WGS sequence"/>
</dbReference>
<feature type="compositionally biased region" description="Basic and acidic residues" evidence="1">
    <location>
        <begin position="20"/>
        <end position="35"/>
    </location>
</feature>
<dbReference type="EMBL" id="BAFO02000005">
    <property type="protein sequence ID" value="GAD81766.1"/>
    <property type="molecule type" value="Genomic_DNA"/>
</dbReference>
<dbReference type="RefSeq" id="WP_022565525.1">
    <property type="nucleotide sequence ID" value="NZ_BAFO02000005.1"/>
</dbReference>
<name>U5E679_NOCAS</name>
<keyword evidence="3" id="KW-1185">Reference proteome</keyword>
<evidence type="ECO:0000256" key="1">
    <source>
        <dbReference type="SAM" id="MobiDB-lite"/>
    </source>
</evidence>
<gene>
    <name evidence="2" type="ORF">NCAST_05_02010</name>
</gene>
<comment type="caution">
    <text evidence="2">The sequence shown here is derived from an EMBL/GenBank/DDBJ whole genome shotgun (WGS) entry which is preliminary data.</text>
</comment>
<sequence>MGDIDRDIEAAAVVIGAQVHGEHPEYGDATGHIETEPTPTDRYQPLPSPA</sequence>
<evidence type="ECO:0000313" key="2">
    <source>
        <dbReference type="EMBL" id="GAD81766.1"/>
    </source>
</evidence>
<feature type="region of interest" description="Disordered" evidence="1">
    <location>
        <begin position="19"/>
        <end position="50"/>
    </location>
</feature>
<reference evidence="2 3" key="1">
    <citation type="journal article" date="2014" name="BMC Genomics">
        <title>Genome based analysis of type-I polyketide synthase and nonribosomal peptide synthetase gene clusters in seven strains of five representative Nocardia species.</title>
        <authorList>
            <person name="Komaki H."/>
            <person name="Ichikawa N."/>
            <person name="Hosoyama A."/>
            <person name="Takahashi-Nakaguchi A."/>
            <person name="Matsuzawa T."/>
            <person name="Suzuki K."/>
            <person name="Fujita N."/>
            <person name="Gonoi T."/>
        </authorList>
    </citation>
    <scope>NUCLEOTIDE SEQUENCE [LARGE SCALE GENOMIC DNA]</scope>
    <source>
        <strain evidence="2 3">NBRC 15531</strain>
    </source>
</reference>
<organism evidence="2 3">
    <name type="scientific">Nocardia asteroides NBRC 15531</name>
    <dbReference type="NCBI Taxonomy" id="1110697"/>
    <lineage>
        <taxon>Bacteria</taxon>
        <taxon>Bacillati</taxon>
        <taxon>Actinomycetota</taxon>
        <taxon>Actinomycetes</taxon>
        <taxon>Mycobacteriales</taxon>
        <taxon>Nocardiaceae</taxon>
        <taxon>Nocardia</taxon>
    </lineage>
</organism>
<dbReference type="AlphaFoldDB" id="U5E679"/>
<accession>U5E679</accession>
<proteinExistence type="predicted"/>
<protein>
    <submittedName>
        <fullName evidence="2">Uncharacterized protein</fullName>
    </submittedName>
</protein>
<evidence type="ECO:0000313" key="3">
    <source>
        <dbReference type="Proteomes" id="UP000017048"/>
    </source>
</evidence>